<keyword evidence="19" id="KW-1185">Reference proteome</keyword>
<dbReference type="InterPro" id="IPR036852">
    <property type="entry name" value="Peptidase_S8/S53_dom_sf"/>
</dbReference>
<comment type="cofactor">
    <cofactor evidence="15">
        <name>Ca(2+)</name>
        <dbReference type="ChEBI" id="CHEBI:29108"/>
    </cofactor>
    <text evidence="15">Binds 1 Ca(2+) ion per subunit.</text>
</comment>
<keyword evidence="7 15" id="KW-0479">Metal-binding</keyword>
<evidence type="ECO:0000256" key="1">
    <source>
        <dbReference type="ARBA" id="ARBA00001910"/>
    </source>
</evidence>
<feature type="binding site" evidence="15">
    <location>
        <position position="550"/>
    </location>
    <ligand>
        <name>Ca(2+)</name>
        <dbReference type="ChEBI" id="CHEBI:29108"/>
    </ligand>
</feature>
<dbReference type="SUPFAM" id="SSF52743">
    <property type="entry name" value="Subtilisin-like"/>
    <property type="match status" value="1"/>
</dbReference>
<dbReference type="GO" id="GO:0008240">
    <property type="term" value="F:tripeptidyl-peptidase activity"/>
    <property type="evidence" value="ECO:0007669"/>
    <property type="project" value="UniProtKB-EC"/>
</dbReference>
<dbReference type="GO" id="GO:0006508">
    <property type="term" value="P:proteolysis"/>
    <property type="evidence" value="ECO:0007669"/>
    <property type="project" value="UniProtKB-KW"/>
</dbReference>
<dbReference type="GO" id="GO:0046872">
    <property type="term" value="F:metal ion binding"/>
    <property type="evidence" value="ECO:0007669"/>
    <property type="project" value="UniProtKB-UniRule"/>
</dbReference>
<dbReference type="PROSITE" id="PS51695">
    <property type="entry name" value="SEDOLISIN"/>
    <property type="match status" value="1"/>
</dbReference>
<dbReference type="InterPro" id="IPR015366">
    <property type="entry name" value="S53_propep"/>
</dbReference>
<dbReference type="Proteomes" id="UP000027195">
    <property type="component" value="Unassembled WGS sequence"/>
</dbReference>
<dbReference type="Gene3D" id="3.40.50.200">
    <property type="entry name" value="Peptidase S8/S53 domain"/>
    <property type="match status" value="1"/>
</dbReference>
<dbReference type="GO" id="GO:0004252">
    <property type="term" value="F:serine-type endopeptidase activity"/>
    <property type="evidence" value="ECO:0007669"/>
    <property type="project" value="UniProtKB-UniRule"/>
</dbReference>
<evidence type="ECO:0000313" key="18">
    <source>
        <dbReference type="EMBL" id="KDQ10573.1"/>
    </source>
</evidence>
<accession>A0A067M454</accession>
<comment type="subcellular location">
    <subcellularLocation>
        <location evidence="3">Secreted</location>
        <location evidence="3">Extracellular space</location>
    </subcellularLocation>
</comment>
<protein>
    <recommendedName>
        <fullName evidence="4">tripeptidyl-peptidase II</fullName>
        <ecNumber evidence="4">3.4.14.10</ecNumber>
    </recommendedName>
</protein>
<dbReference type="GO" id="GO:0005576">
    <property type="term" value="C:extracellular region"/>
    <property type="evidence" value="ECO:0007669"/>
    <property type="project" value="UniProtKB-SubCell"/>
</dbReference>
<evidence type="ECO:0000256" key="6">
    <source>
        <dbReference type="ARBA" id="ARBA00022670"/>
    </source>
</evidence>
<organism evidence="18 19">
    <name type="scientific">Botryobasidium botryosum (strain FD-172 SS1)</name>
    <dbReference type="NCBI Taxonomy" id="930990"/>
    <lineage>
        <taxon>Eukaryota</taxon>
        <taxon>Fungi</taxon>
        <taxon>Dikarya</taxon>
        <taxon>Basidiomycota</taxon>
        <taxon>Agaricomycotina</taxon>
        <taxon>Agaricomycetes</taxon>
        <taxon>Cantharellales</taxon>
        <taxon>Botryobasidiaceae</taxon>
        <taxon>Botryobasidium</taxon>
    </lineage>
</organism>
<evidence type="ECO:0000256" key="8">
    <source>
        <dbReference type="ARBA" id="ARBA00022729"/>
    </source>
</evidence>
<evidence type="ECO:0000256" key="3">
    <source>
        <dbReference type="ARBA" id="ARBA00004239"/>
    </source>
</evidence>
<keyword evidence="8 16" id="KW-0732">Signal</keyword>
<feature type="domain" description="Peptidase S53" evidence="17">
    <location>
        <begin position="212"/>
        <end position="590"/>
    </location>
</feature>
<dbReference type="SUPFAM" id="SSF54897">
    <property type="entry name" value="Protease propeptides/inhibitors"/>
    <property type="match status" value="1"/>
</dbReference>
<dbReference type="EMBL" id="KL198066">
    <property type="protein sequence ID" value="KDQ10573.1"/>
    <property type="molecule type" value="Genomic_DNA"/>
</dbReference>
<dbReference type="CDD" id="cd04056">
    <property type="entry name" value="Peptidases_S53"/>
    <property type="match status" value="1"/>
</dbReference>
<keyword evidence="10 15" id="KW-0720">Serine protease</keyword>
<keyword evidence="13" id="KW-0865">Zymogen</keyword>
<feature type="binding site" evidence="15">
    <location>
        <position position="570"/>
    </location>
    <ligand>
        <name>Ca(2+)</name>
        <dbReference type="ChEBI" id="CHEBI:29108"/>
    </ligand>
</feature>
<dbReference type="InterPro" id="IPR030400">
    <property type="entry name" value="Sedolisin_dom"/>
</dbReference>
<keyword evidence="14" id="KW-0325">Glycoprotein</keyword>
<evidence type="ECO:0000256" key="10">
    <source>
        <dbReference type="ARBA" id="ARBA00022825"/>
    </source>
</evidence>
<evidence type="ECO:0000256" key="14">
    <source>
        <dbReference type="ARBA" id="ARBA00023180"/>
    </source>
</evidence>
<evidence type="ECO:0000256" key="7">
    <source>
        <dbReference type="ARBA" id="ARBA00022723"/>
    </source>
</evidence>
<sequence length="591" mass="64421">MVRLRFYVLLGFLALAAASPAIKRRAPMVKDSLPQVPQGWTFHRAAPAHHMIKLRIGLPQFNFAELEKALYEVSDPTHERYGAHLSKEEVEELVAPHPESLDLVEDWLASHGLDVTTLDRSPAKDWITIAVPVHLAESMLDTKYNVYKHDATGTQLVRAEGYSLPEYLHAHVDVVQPTTMFGRGMRAMAKTSPILLGEPTVFSPADNCTDTRITPACLQDLYKTKGYAPKVPGRNKIGVTGWVRDYANFADLKQFYQAYAPAAVDSTPDVKLVHGGQNDQNISLAGDEANFDIQYATALTYPTPVTFFSTGGSPPYIPDLSTSSNTNEPYADWLCNVYVCCERDFDELPQTITTSYGDGEQTVPRDYAIRVCNEFAQLGARGVSIFFSSGDDGVGGSDDPNVCRTNDGKNTTTFLPEFPTGCPYVTSVGATRNLAEVAVSFTGGGFSNYFPRPNYQRKAVEAYLKTIGSEYAGLYNITGRAYPDVAALGTHFRYIYKGKDEDFDGTSAAAPTFASVISLINDALIANGRSPLGFLNPWLYSTGYAALNDITSGTNPGCNTTGFAAAKGWDPVTGFGSPNFEKILALLGLEK</sequence>
<reference evidence="19" key="1">
    <citation type="journal article" date="2014" name="Proc. Natl. Acad. Sci. U.S.A.">
        <title>Extensive sampling of basidiomycete genomes demonstrates inadequacy of the white-rot/brown-rot paradigm for wood decay fungi.</title>
        <authorList>
            <person name="Riley R."/>
            <person name="Salamov A.A."/>
            <person name="Brown D.W."/>
            <person name="Nagy L.G."/>
            <person name="Floudas D."/>
            <person name="Held B.W."/>
            <person name="Levasseur A."/>
            <person name="Lombard V."/>
            <person name="Morin E."/>
            <person name="Otillar R."/>
            <person name="Lindquist E.A."/>
            <person name="Sun H."/>
            <person name="LaButti K.M."/>
            <person name="Schmutz J."/>
            <person name="Jabbour D."/>
            <person name="Luo H."/>
            <person name="Baker S.E."/>
            <person name="Pisabarro A.G."/>
            <person name="Walton J.D."/>
            <person name="Blanchette R.A."/>
            <person name="Henrissat B."/>
            <person name="Martin F."/>
            <person name="Cullen D."/>
            <person name="Hibbett D.S."/>
            <person name="Grigoriev I.V."/>
        </authorList>
    </citation>
    <scope>NUCLEOTIDE SEQUENCE [LARGE SCALE GENOMIC DNA]</scope>
    <source>
        <strain evidence="19">FD-172 SS1</strain>
    </source>
</reference>
<feature type="chain" id="PRO_5001644340" description="tripeptidyl-peptidase II" evidence="16">
    <location>
        <begin position="19"/>
        <end position="591"/>
    </location>
</feature>
<feature type="active site" description="Charge relay system" evidence="15">
    <location>
        <position position="507"/>
    </location>
</feature>
<dbReference type="InParanoid" id="A0A067M454"/>
<dbReference type="OrthoDB" id="409122at2759"/>
<dbReference type="AlphaFoldDB" id="A0A067M454"/>
<keyword evidence="12" id="KW-0843">Virulence</keyword>
<evidence type="ECO:0000259" key="17">
    <source>
        <dbReference type="PROSITE" id="PS51695"/>
    </source>
</evidence>
<evidence type="ECO:0000313" key="19">
    <source>
        <dbReference type="Proteomes" id="UP000027195"/>
    </source>
</evidence>
<dbReference type="EC" id="3.4.14.10" evidence="4"/>
<name>A0A067M454_BOTB1</name>
<proteinExistence type="predicted"/>
<feature type="active site" description="Charge relay system" evidence="15">
    <location>
        <position position="292"/>
    </location>
</feature>
<feature type="binding site" evidence="15">
    <location>
        <position position="568"/>
    </location>
    <ligand>
        <name>Ca(2+)</name>
        <dbReference type="ChEBI" id="CHEBI:29108"/>
    </ligand>
</feature>
<dbReference type="CDD" id="cd11377">
    <property type="entry name" value="Pro-peptidase_S53"/>
    <property type="match status" value="1"/>
</dbReference>
<evidence type="ECO:0000256" key="11">
    <source>
        <dbReference type="ARBA" id="ARBA00022837"/>
    </source>
</evidence>
<feature type="binding site" evidence="15">
    <location>
        <position position="549"/>
    </location>
    <ligand>
        <name>Ca(2+)</name>
        <dbReference type="ChEBI" id="CHEBI:29108"/>
    </ligand>
</feature>
<dbReference type="STRING" id="930990.A0A067M454"/>
<evidence type="ECO:0000256" key="5">
    <source>
        <dbReference type="ARBA" id="ARBA00022525"/>
    </source>
</evidence>
<dbReference type="PANTHER" id="PTHR14218">
    <property type="entry name" value="PROTEASE S8 TRIPEPTIDYL PEPTIDASE I CLN2"/>
    <property type="match status" value="1"/>
</dbReference>
<comment type="function">
    <text evidence="2">Secreted tripeptidyl-peptidase which degrades proteins at acidic pHs and is involved in virulence.</text>
</comment>
<evidence type="ECO:0000256" key="15">
    <source>
        <dbReference type="PROSITE-ProRule" id="PRU01032"/>
    </source>
</evidence>
<dbReference type="InterPro" id="IPR050819">
    <property type="entry name" value="Tripeptidyl-peptidase_I"/>
</dbReference>
<evidence type="ECO:0000256" key="12">
    <source>
        <dbReference type="ARBA" id="ARBA00023026"/>
    </source>
</evidence>
<feature type="signal peptide" evidence="16">
    <location>
        <begin position="1"/>
        <end position="18"/>
    </location>
</feature>
<keyword evidence="11 15" id="KW-0106">Calcium</keyword>
<dbReference type="SMART" id="SM00944">
    <property type="entry name" value="Pro-kuma_activ"/>
    <property type="match status" value="1"/>
</dbReference>
<feature type="active site" description="Charge relay system" evidence="15">
    <location>
        <position position="288"/>
    </location>
</feature>
<evidence type="ECO:0000256" key="9">
    <source>
        <dbReference type="ARBA" id="ARBA00022801"/>
    </source>
</evidence>
<dbReference type="PANTHER" id="PTHR14218:SF15">
    <property type="entry name" value="TRIPEPTIDYL-PEPTIDASE 1"/>
    <property type="match status" value="1"/>
</dbReference>
<keyword evidence="9 15" id="KW-0378">Hydrolase</keyword>
<evidence type="ECO:0000256" key="13">
    <source>
        <dbReference type="ARBA" id="ARBA00023145"/>
    </source>
</evidence>
<evidence type="ECO:0000256" key="16">
    <source>
        <dbReference type="SAM" id="SignalP"/>
    </source>
</evidence>
<dbReference type="FunFam" id="3.40.50.200:FF:000015">
    <property type="entry name" value="Tripeptidyl peptidase A"/>
    <property type="match status" value="1"/>
</dbReference>
<evidence type="ECO:0000256" key="2">
    <source>
        <dbReference type="ARBA" id="ARBA00002451"/>
    </source>
</evidence>
<dbReference type="Pfam" id="PF09286">
    <property type="entry name" value="Pro-kuma_activ"/>
    <property type="match status" value="1"/>
</dbReference>
<comment type="catalytic activity">
    <reaction evidence="1">
        <text>Release of an N-terminal tripeptide from a polypeptide.</text>
        <dbReference type="EC" id="3.4.14.10"/>
    </reaction>
</comment>
<evidence type="ECO:0000256" key="4">
    <source>
        <dbReference type="ARBA" id="ARBA00012462"/>
    </source>
</evidence>
<keyword evidence="6 15" id="KW-0645">Protease</keyword>
<keyword evidence="5" id="KW-0964">Secreted</keyword>
<dbReference type="HOGENOM" id="CLU_013783_3_0_1"/>
<gene>
    <name evidence="18" type="ORF">BOTBODRAFT_115655</name>
</gene>